<keyword evidence="1" id="KW-1133">Transmembrane helix</keyword>
<name>A0AAE4MCU7_9EURY</name>
<evidence type="ECO:0000313" key="3">
    <source>
        <dbReference type="Proteomes" id="UP001273136"/>
    </source>
</evidence>
<dbReference type="RefSeq" id="WP_338094202.1">
    <property type="nucleotide sequence ID" value="NZ_JAWDKA010000005.1"/>
</dbReference>
<dbReference type="Proteomes" id="UP001273136">
    <property type="component" value="Unassembled WGS sequence"/>
</dbReference>
<dbReference type="Pfam" id="PF09881">
    <property type="entry name" value="EhaD"/>
    <property type="match status" value="1"/>
</dbReference>
<evidence type="ECO:0000313" key="2">
    <source>
        <dbReference type="EMBL" id="MDV0441796.1"/>
    </source>
</evidence>
<dbReference type="AlphaFoldDB" id="A0AAE4MCU7"/>
<reference evidence="2" key="1">
    <citation type="submission" date="2023-06" db="EMBL/GenBank/DDBJ databases">
        <title>Genome sequence of Methancorpusculaceae sp. Ag1.</title>
        <authorList>
            <person name="Protasov E."/>
            <person name="Platt K."/>
            <person name="Poehlein A."/>
            <person name="Daniel R."/>
            <person name="Brune A."/>
        </authorList>
    </citation>
    <scope>NUCLEOTIDE SEQUENCE</scope>
    <source>
        <strain evidence="2">Ag1</strain>
    </source>
</reference>
<keyword evidence="1" id="KW-0812">Transmembrane</keyword>
<proteinExistence type="predicted"/>
<gene>
    <name evidence="2" type="ORF">McpAg1_10070</name>
</gene>
<dbReference type="InterPro" id="IPR019213">
    <property type="entry name" value="EhaD-like"/>
</dbReference>
<keyword evidence="3" id="KW-1185">Reference proteome</keyword>
<feature type="transmembrane region" description="Helical" evidence="1">
    <location>
        <begin position="6"/>
        <end position="23"/>
    </location>
</feature>
<evidence type="ECO:0008006" key="4">
    <source>
        <dbReference type="Google" id="ProtNLM"/>
    </source>
</evidence>
<sequence length="79" mass="8460">MIELVTLLAAFLALIGGIATVLVRNPFDKLITLGILVSGAVILIVKLGYLDIAIVVSLMMPIGTIFVLLLCRKRPEGLQ</sequence>
<feature type="transmembrane region" description="Helical" evidence="1">
    <location>
        <begin position="52"/>
        <end position="71"/>
    </location>
</feature>
<keyword evidence="1" id="KW-0472">Membrane</keyword>
<dbReference type="EMBL" id="JAWDKA010000005">
    <property type="protein sequence ID" value="MDV0441796.1"/>
    <property type="molecule type" value="Genomic_DNA"/>
</dbReference>
<protein>
    <recommendedName>
        <fullName evidence="4">DUF2108 domain-containing protein</fullName>
    </recommendedName>
</protein>
<evidence type="ECO:0000256" key="1">
    <source>
        <dbReference type="SAM" id="Phobius"/>
    </source>
</evidence>
<organism evidence="2 3">
    <name type="scientific">Methanorbis furvi</name>
    <dbReference type="NCBI Taxonomy" id="3028299"/>
    <lineage>
        <taxon>Archaea</taxon>
        <taxon>Methanobacteriati</taxon>
        <taxon>Methanobacteriota</taxon>
        <taxon>Stenosarchaea group</taxon>
        <taxon>Methanomicrobia</taxon>
        <taxon>Methanomicrobiales</taxon>
        <taxon>Methanocorpusculaceae</taxon>
        <taxon>Methanorbis</taxon>
    </lineage>
</organism>
<feature type="transmembrane region" description="Helical" evidence="1">
    <location>
        <begin position="30"/>
        <end position="46"/>
    </location>
</feature>
<accession>A0AAE4MCU7</accession>
<comment type="caution">
    <text evidence="2">The sequence shown here is derived from an EMBL/GenBank/DDBJ whole genome shotgun (WGS) entry which is preliminary data.</text>
</comment>